<dbReference type="GO" id="GO:0008528">
    <property type="term" value="F:G protein-coupled peptide receptor activity"/>
    <property type="evidence" value="ECO:0000318"/>
    <property type="project" value="GO_Central"/>
</dbReference>
<feature type="signal peptide" evidence="13">
    <location>
        <begin position="1"/>
        <end position="22"/>
    </location>
</feature>
<dbReference type="Proteomes" id="UP000007110">
    <property type="component" value="Unassembled WGS sequence"/>
</dbReference>
<dbReference type="SMART" id="SM00008">
    <property type="entry name" value="HormR"/>
    <property type="match status" value="1"/>
</dbReference>
<evidence type="ECO:0000256" key="7">
    <source>
        <dbReference type="ARBA" id="ARBA00023136"/>
    </source>
</evidence>
<dbReference type="PANTHER" id="PTHR45620:SF15">
    <property type="entry name" value="DIURETIC HORMONE 44 RECEPTOR 1-RELATED"/>
    <property type="match status" value="1"/>
</dbReference>
<evidence type="ECO:0000259" key="14">
    <source>
        <dbReference type="PROSITE" id="PS50227"/>
    </source>
</evidence>
<keyword evidence="4 12" id="KW-0812">Transmembrane</keyword>
<evidence type="ECO:0000256" key="4">
    <source>
        <dbReference type="ARBA" id="ARBA00022692"/>
    </source>
</evidence>
<evidence type="ECO:0000313" key="16">
    <source>
        <dbReference type="EnsemblMetazoa" id="XP_003725174"/>
    </source>
</evidence>
<keyword evidence="6" id="KW-0297">G-protein coupled receptor</keyword>
<dbReference type="InterPro" id="IPR017981">
    <property type="entry name" value="GPCR_2-like_7TM"/>
</dbReference>
<dbReference type="InterPro" id="IPR050332">
    <property type="entry name" value="GPCR_2"/>
</dbReference>
<evidence type="ECO:0000256" key="10">
    <source>
        <dbReference type="ARBA" id="ARBA00023224"/>
    </source>
</evidence>
<dbReference type="InterPro" id="IPR017983">
    <property type="entry name" value="GPCR_2_secretin-like_CS"/>
</dbReference>
<reference evidence="16" key="2">
    <citation type="submission" date="2021-01" db="UniProtKB">
        <authorList>
            <consortium name="EnsemblMetazoa"/>
        </authorList>
    </citation>
    <scope>IDENTIFICATION</scope>
</reference>
<dbReference type="OMA" id="ATHIYRY"/>
<comment type="subcellular location">
    <subcellularLocation>
        <location evidence="1">Cell membrane</location>
        <topology evidence="1">Multi-pass membrane protein</topology>
    </subcellularLocation>
</comment>
<feature type="domain" description="G-protein coupled receptors family 2 profile 1" evidence="14">
    <location>
        <begin position="94"/>
        <end position="179"/>
    </location>
</feature>
<evidence type="ECO:0000256" key="5">
    <source>
        <dbReference type="ARBA" id="ARBA00022989"/>
    </source>
</evidence>
<name>A0A7M7GK51_STRPU</name>
<dbReference type="GO" id="GO:0017046">
    <property type="term" value="F:peptide hormone binding"/>
    <property type="evidence" value="ECO:0000318"/>
    <property type="project" value="GO_Central"/>
</dbReference>
<dbReference type="PANTHER" id="PTHR45620">
    <property type="entry name" value="PDF RECEPTOR-LIKE PROTEIN-RELATED"/>
    <property type="match status" value="1"/>
</dbReference>
<dbReference type="RefSeq" id="XP_003725174.2">
    <property type="nucleotide sequence ID" value="XM_003725126.3"/>
</dbReference>
<dbReference type="KEGG" id="spu:100891952"/>
<accession>A0A7M7GK51</accession>
<proteinExistence type="inferred from homology"/>
<evidence type="ECO:0000256" key="9">
    <source>
        <dbReference type="ARBA" id="ARBA00023180"/>
    </source>
</evidence>
<feature type="compositionally biased region" description="Low complexity" evidence="11">
    <location>
        <begin position="53"/>
        <end position="64"/>
    </location>
</feature>
<dbReference type="PROSITE" id="PS00649">
    <property type="entry name" value="G_PROTEIN_RECEP_F2_1"/>
    <property type="match status" value="1"/>
</dbReference>
<keyword evidence="8" id="KW-0675">Receptor</keyword>
<dbReference type="InterPro" id="IPR000832">
    <property type="entry name" value="GPCR_2_secretin-like"/>
</dbReference>
<dbReference type="Pfam" id="PF02793">
    <property type="entry name" value="HRM"/>
    <property type="match status" value="1"/>
</dbReference>
<keyword evidence="13" id="KW-0732">Signal</keyword>
<dbReference type="PRINTS" id="PR00249">
    <property type="entry name" value="GPCRSECRETIN"/>
</dbReference>
<evidence type="ECO:0000259" key="15">
    <source>
        <dbReference type="PROSITE" id="PS50261"/>
    </source>
</evidence>
<comment type="similarity">
    <text evidence="2">Belongs to the G-protein coupled receptor 2 family.</text>
</comment>
<feature type="compositionally biased region" description="Polar residues" evidence="11">
    <location>
        <begin position="40"/>
        <end position="49"/>
    </location>
</feature>
<dbReference type="InterPro" id="IPR001879">
    <property type="entry name" value="GPCR_2_extracellular_dom"/>
</dbReference>
<evidence type="ECO:0000256" key="3">
    <source>
        <dbReference type="ARBA" id="ARBA00022475"/>
    </source>
</evidence>
<feature type="transmembrane region" description="Helical" evidence="12">
    <location>
        <begin position="197"/>
        <end position="216"/>
    </location>
</feature>
<evidence type="ECO:0000256" key="1">
    <source>
        <dbReference type="ARBA" id="ARBA00004651"/>
    </source>
</evidence>
<dbReference type="InterPro" id="IPR036445">
    <property type="entry name" value="GPCR_2_extracell_dom_sf"/>
</dbReference>
<reference evidence="17" key="1">
    <citation type="submission" date="2015-02" db="EMBL/GenBank/DDBJ databases">
        <title>Genome sequencing for Strongylocentrotus purpuratus.</title>
        <authorList>
            <person name="Murali S."/>
            <person name="Liu Y."/>
            <person name="Vee V."/>
            <person name="English A."/>
            <person name="Wang M."/>
            <person name="Skinner E."/>
            <person name="Han Y."/>
            <person name="Muzny D.M."/>
            <person name="Worley K.C."/>
            <person name="Gibbs R.A."/>
        </authorList>
    </citation>
    <scope>NUCLEOTIDE SEQUENCE</scope>
</reference>
<feature type="chain" id="PRO_5029803739" evidence="13">
    <location>
        <begin position="23"/>
        <end position="582"/>
    </location>
</feature>
<dbReference type="PROSITE" id="PS50227">
    <property type="entry name" value="G_PROTEIN_RECEP_F2_3"/>
    <property type="match status" value="1"/>
</dbReference>
<dbReference type="GO" id="GO:0007166">
    <property type="term" value="P:cell surface receptor signaling pathway"/>
    <property type="evidence" value="ECO:0007669"/>
    <property type="project" value="InterPro"/>
</dbReference>
<dbReference type="Gene3D" id="4.10.1240.10">
    <property type="entry name" value="GPCR, family 2, extracellular hormone receptor domain"/>
    <property type="match status" value="1"/>
</dbReference>
<dbReference type="OrthoDB" id="6022368at2759"/>
<evidence type="ECO:0000256" key="12">
    <source>
        <dbReference type="SAM" id="Phobius"/>
    </source>
</evidence>
<dbReference type="Gene3D" id="1.20.1070.10">
    <property type="entry name" value="Rhodopsin 7-helix transmembrane proteins"/>
    <property type="match status" value="1"/>
</dbReference>
<keyword evidence="3" id="KW-1003">Cell membrane</keyword>
<dbReference type="PROSITE" id="PS50261">
    <property type="entry name" value="G_PROTEIN_RECEP_F2_4"/>
    <property type="match status" value="1"/>
</dbReference>
<dbReference type="GO" id="GO:0007188">
    <property type="term" value="P:adenylate cyclase-modulating G protein-coupled receptor signaling pathway"/>
    <property type="evidence" value="ECO:0000318"/>
    <property type="project" value="GO_Central"/>
</dbReference>
<feature type="transmembrane region" description="Helical" evidence="12">
    <location>
        <begin position="228"/>
        <end position="247"/>
    </location>
</feature>
<dbReference type="SUPFAM" id="SSF81321">
    <property type="entry name" value="Family A G protein-coupled receptor-like"/>
    <property type="match status" value="1"/>
</dbReference>
<evidence type="ECO:0000256" key="6">
    <source>
        <dbReference type="ARBA" id="ARBA00023040"/>
    </source>
</evidence>
<dbReference type="GO" id="GO:0005886">
    <property type="term" value="C:plasma membrane"/>
    <property type="evidence" value="ECO:0000318"/>
    <property type="project" value="GO_Central"/>
</dbReference>
<dbReference type="Pfam" id="PF00002">
    <property type="entry name" value="7tm_2"/>
    <property type="match status" value="1"/>
</dbReference>
<sequence>MMYITTLSHLMVVLSVLGSGWGQGPSTAQEAGAISVERSLPTSPESNGRATDDTATATPMVTPTPSLLNTEKFDSLVKQVMTSQGADMQDERQICESRRSLEPTFLNFTTDTGDRYCPSYYDEIQCWKASLPGNVTMPCPTFFLGIQYSNATSVVRVCLTNGTWGNDNKSDYYSCTPVDTFLEPEIHLLRLSVIGNVGYSISLCTTLGALLILITCKSLWCLQNYIHMNFLFSFIIITVTLLGFLLAENNSDIYSDGPYICPTIAVLLTASMANFCWMLVEGIYLYSILVRGVTVTLKTLWVYALIGWVVPVTLGVIDVTVRMTGLDDYQTKNEACIENNNIDYIIRIPICLIVVINVYFLVHIIVVIIRRQRSSTTSDIPQYKKGARALLVLTPLLGAAYLFFLIEPTPDEPTVATHIYRYMQVLLQSTQGFFVALFYVFLNPEVHKLIKRRFASLRENNTLFSTVSSRNESKPSLPNIIFFAKTTKDGEGNNARLPTEGDNNTHTQNGEAPYSSLRSCNEHDVGEPETTSLGKEAQENDVNANSFHHDQRCPDTDIESAPFVRHTGHDDEKEMVEDGGRG</sequence>
<feature type="transmembrane region" description="Helical" evidence="12">
    <location>
        <begin position="389"/>
        <end position="407"/>
    </location>
</feature>
<feature type="compositionally biased region" description="Basic and acidic residues" evidence="11">
    <location>
        <begin position="567"/>
        <end position="582"/>
    </location>
</feature>
<evidence type="ECO:0000256" key="11">
    <source>
        <dbReference type="SAM" id="MobiDB-lite"/>
    </source>
</evidence>
<feature type="compositionally biased region" description="Polar residues" evidence="11">
    <location>
        <begin position="501"/>
        <end position="510"/>
    </location>
</feature>
<feature type="region of interest" description="Disordered" evidence="11">
    <location>
        <begin position="38"/>
        <end position="64"/>
    </location>
</feature>
<keyword evidence="10" id="KW-0807">Transducer</keyword>
<keyword evidence="7 12" id="KW-0472">Membrane</keyword>
<organism evidence="16 17">
    <name type="scientific">Strongylocentrotus purpuratus</name>
    <name type="common">Purple sea urchin</name>
    <dbReference type="NCBI Taxonomy" id="7668"/>
    <lineage>
        <taxon>Eukaryota</taxon>
        <taxon>Metazoa</taxon>
        <taxon>Echinodermata</taxon>
        <taxon>Eleutherozoa</taxon>
        <taxon>Echinozoa</taxon>
        <taxon>Echinoidea</taxon>
        <taxon>Euechinoidea</taxon>
        <taxon>Echinacea</taxon>
        <taxon>Camarodonta</taxon>
        <taxon>Echinidea</taxon>
        <taxon>Strongylocentrotidae</taxon>
        <taxon>Strongylocentrotus</taxon>
    </lineage>
</organism>
<feature type="transmembrane region" description="Helical" evidence="12">
    <location>
        <begin position="344"/>
        <end position="369"/>
    </location>
</feature>
<dbReference type="InParanoid" id="A0A7M7GK51"/>
<evidence type="ECO:0000256" key="8">
    <source>
        <dbReference type="ARBA" id="ARBA00023170"/>
    </source>
</evidence>
<feature type="transmembrane region" description="Helical" evidence="12">
    <location>
        <begin position="259"/>
        <end position="280"/>
    </location>
</feature>
<keyword evidence="5 12" id="KW-1133">Transmembrane helix</keyword>
<evidence type="ECO:0000256" key="2">
    <source>
        <dbReference type="ARBA" id="ARBA00005314"/>
    </source>
</evidence>
<evidence type="ECO:0000256" key="13">
    <source>
        <dbReference type="SAM" id="SignalP"/>
    </source>
</evidence>
<dbReference type="AlphaFoldDB" id="A0A7M7GK51"/>
<feature type="transmembrane region" description="Helical" evidence="12">
    <location>
        <begin position="419"/>
        <end position="442"/>
    </location>
</feature>
<feature type="transmembrane region" description="Helical" evidence="12">
    <location>
        <begin position="300"/>
        <end position="324"/>
    </location>
</feature>
<dbReference type="EnsemblMetazoa" id="XM_003725126">
    <property type="protein sequence ID" value="XP_003725174"/>
    <property type="gene ID" value="LOC100891952"/>
</dbReference>
<keyword evidence="17" id="KW-1185">Reference proteome</keyword>
<dbReference type="SUPFAM" id="SSF111418">
    <property type="entry name" value="Hormone receptor domain"/>
    <property type="match status" value="1"/>
</dbReference>
<evidence type="ECO:0000313" key="17">
    <source>
        <dbReference type="Proteomes" id="UP000007110"/>
    </source>
</evidence>
<protein>
    <submittedName>
        <fullName evidence="16">Uncharacterized protein</fullName>
    </submittedName>
</protein>
<keyword evidence="9" id="KW-0325">Glycoprotein</keyword>
<feature type="region of interest" description="Disordered" evidence="11">
    <location>
        <begin position="491"/>
        <end position="582"/>
    </location>
</feature>
<feature type="domain" description="G-protein coupled receptors family 2 profile 2" evidence="15">
    <location>
        <begin position="191"/>
        <end position="443"/>
    </location>
</feature>
<dbReference type="GeneID" id="100891952"/>